<comment type="caution">
    <text evidence="1">The sequence shown here is derived from an EMBL/GenBank/DDBJ whole genome shotgun (WGS) entry which is preliminary data.</text>
</comment>
<dbReference type="EMBL" id="JBHULR010000003">
    <property type="protein sequence ID" value="MFD2547654.1"/>
    <property type="molecule type" value="Genomic_DNA"/>
</dbReference>
<gene>
    <name evidence="1" type="ORF">ACFSR5_08360</name>
</gene>
<evidence type="ECO:0008006" key="3">
    <source>
        <dbReference type="Google" id="ProtNLM"/>
    </source>
</evidence>
<evidence type="ECO:0000313" key="1">
    <source>
        <dbReference type="EMBL" id="MFD2547654.1"/>
    </source>
</evidence>
<proteinExistence type="predicted"/>
<protein>
    <recommendedName>
        <fullName evidence="3">Copper resistance protein NlpE</fullName>
    </recommendedName>
</protein>
<keyword evidence="2" id="KW-1185">Reference proteome</keyword>
<reference evidence="2" key="1">
    <citation type="journal article" date="2019" name="Int. J. Syst. Evol. Microbiol.">
        <title>The Global Catalogue of Microorganisms (GCM) 10K type strain sequencing project: providing services to taxonomists for standard genome sequencing and annotation.</title>
        <authorList>
            <consortium name="The Broad Institute Genomics Platform"/>
            <consortium name="The Broad Institute Genome Sequencing Center for Infectious Disease"/>
            <person name="Wu L."/>
            <person name="Ma J."/>
        </authorList>
    </citation>
    <scope>NUCLEOTIDE SEQUENCE [LARGE SCALE GENOMIC DNA]</scope>
    <source>
        <strain evidence="2">KCTC 42662</strain>
    </source>
</reference>
<accession>A0ABW5KGC3</accession>
<evidence type="ECO:0000313" key="2">
    <source>
        <dbReference type="Proteomes" id="UP001597545"/>
    </source>
</evidence>
<organism evidence="1 2">
    <name type="scientific">Sphingobacterium suaedae</name>
    <dbReference type="NCBI Taxonomy" id="1686402"/>
    <lineage>
        <taxon>Bacteria</taxon>
        <taxon>Pseudomonadati</taxon>
        <taxon>Bacteroidota</taxon>
        <taxon>Sphingobacteriia</taxon>
        <taxon>Sphingobacteriales</taxon>
        <taxon>Sphingobacteriaceae</taxon>
        <taxon>Sphingobacterium</taxon>
    </lineage>
</organism>
<sequence length="152" mass="16770">MRRIFFYVGAIALLYACGQSPRQQDDSTSTTAEADRTVDGDLAGSYTYEKNGDTVALHLTIHDDKAMGHLTYALKEKDLNTGSFEGRVTDGILRADYTYLSEGQSSIRQVAFKVDGKTAVEGYADMEEKNGKFVFKDSTKLDFGEGLVLTKK</sequence>
<dbReference type="Proteomes" id="UP001597545">
    <property type="component" value="Unassembled WGS sequence"/>
</dbReference>
<name>A0ABW5KGC3_9SPHI</name>
<dbReference type="PROSITE" id="PS51257">
    <property type="entry name" value="PROKAR_LIPOPROTEIN"/>
    <property type="match status" value="1"/>
</dbReference>
<dbReference type="RefSeq" id="WP_380902618.1">
    <property type="nucleotide sequence ID" value="NZ_JBHUEG010000007.1"/>
</dbReference>